<sequence length="151" mass="15295">MKSRTVFGAIALATAVPLFLAAPAQAAEAQPSQRIGGLLKPGADEDLAIANGGPVGPGLGKKSFADIMDLDAGILAIASGILNINGKEGIIASPGKLLGNQPPKSSKLVPAAEQDGVKFHNIDVVSFLPGVVDESWILAFGGKATHFGTDK</sequence>
<organism evidence="2 3">
    <name type="scientific">Kitasatospora gansuensis</name>
    <dbReference type="NCBI Taxonomy" id="258050"/>
    <lineage>
        <taxon>Bacteria</taxon>
        <taxon>Bacillati</taxon>
        <taxon>Actinomycetota</taxon>
        <taxon>Actinomycetes</taxon>
        <taxon>Kitasatosporales</taxon>
        <taxon>Streptomycetaceae</taxon>
        <taxon>Kitasatospora</taxon>
    </lineage>
</organism>
<keyword evidence="1" id="KW-0732">Signal</keyword>
<proteinExistence type="predicted"/>
<feature type="chain" id="PRO_5030988374" evidence="1">
    <location>
        <begin position="27"/>
        <end position="151"/>
    </location>
</feature>
<gene>
    <name evidence="2" type="ORF">F4556_000063</name>
</gene>
<evidence type="ECO:0000256" key="1">
    <source>
        <dbReference type="SAM" id="SignalP"/>
    </source>
</evidence>
<comment type="caution">
    <text evidence="2">The sequence shown here is derived from an EMBL/GenBank/DDBJ whole genome shotgun (WGS) entry which is preliminary data.</text>
</comment>
<name>A0A7W7S766_9ACTN</name>
<evidence type="ECO:0000313" key="3">
    <source>
        <dbReference type="Proteomes" id="UP000573327"/>
    </source>
</evidence>
<dbReference type="AlphaFoldDB" id="A0A7W7S766"/>
<accession>A0A7W7S766</accession>
<keyword evidence="3" id="KW-1185">Reference proteome</keyword>
<evidence type="ECO:0000313" key="2">
    <source>
        <dbReference type="EMBL" id="MBB4944528.1"/>
    </source>
</evidence>
<dbReference type="EMBL" id="JACHJR010000001">
    <property type="protein sequence ID" value="MBB4944528.1"/>
    <property type="molecule type" value="Genomic_DNA"/>
</dbReference>
<feature type="signal peptide" evidence="1">
    <location>
        <begin position="1"/>
        <end position="26"/>
    </location>
</feature>
<reference evidence="2 3" key="1">
    <citation type="submission" date="2020-08" db="EMBL/GenBank/DDBJ databases">
        <title>Sequencing the genomes of 1000 actinobacteria strains.</title>
        <authorList>
            <person name="Klenk H.-P."/>
        </authorList>
    </citation>
    <scope>NUCLEOTIDE SEQUENCE [LARGE SCALE GENOMIC DNA]</scope>
    <source>
        <strain evidence="2 3">DSM 44786</strain>
    </source>
</reference>
<dbReference type="RefSeq" id="WP_184910545.1">
    <property type="nucleotide sequence ID" value="NZ_JACHJR010000001.1"/>
</dbReference>
<dbReference type="Proteomes" id="UP000573327">
    <property type="component" value="Unassembled WGS sequence"/>
</dbReference>
<protein>
    <submittedName>
        <fullName evidence="2">Uncharacterized protein</fullName>
    </submittedName>
</protein>